<dbReference type="RefSeq" id="WP_037875402.1">
    <property type="nucleotide sequence ID" value="NZ_CM007717.1"/>
</dbReference>
<evidence type="ECO:0000256" key="1">
    <source>
        <dbReference type="SAM" id="MobiDB-lite"/>
    </source>
</evidence>
<evidence type="ECO:0000313" key="5">
    <source>
        <dbReference type="Proteomes" id="UP000502504"/>
    </source>
</evidence>
<dbReference type="GeneID" id="93955749"/>
<proteinExistence type="predicted"/>
<name>A0AAE7CMW4_STRAT</name>
<feature type="region of interest" description="Disordered" evidence="1">
    <location>
        <begin position="1"/>
        <end position="23"/>
    </location>
</feature>
<accession>A0AAE7CMW4</accession>
<organism evidence="3 5">
    <name type="scientific">Streptomyces antibioticus</name>
    <dbReference type="NCBI Taxonomy" id="1890"/>
    <lineage>
        <taxon>Bacteria</taxon>
        <taxon>Bacillati</taxon>
        <taxon>Actinomycetota</taxon>
        <taxon>Actinomycetes</taxon>
        <taxon>Kitasatosporales</taxon>
        <taxon>Streptomycetaceae</taxon>
        <taxon>Streptomyces</taxon>
    </lineage>
</organism>
<keyword evidence="4" id="KW-1185">Reference proteome</keyword>
<sequence>MSATEHRAPEAAPDPSRPYTLPGVSMSALLASCEAARAVSTPPRTPDRTAPAGPVAHPEAA</sequence>
<feature type="region of interest" description="Disordered" evidence="1">
    <location>
        <begin position="36"/>
        <end position="61"/>
    </location>
</feature>
<reference evidence="3 5" key="2">
    <citation type="submission" date="2020-03" db="EMBL/GenBank/DDBJ databases">
        <title>Is there a link between lipid content and antibiotic production in Streptomyces?</title>
        <authorList>
            <person name="David M."/>
            <person name="Lejeune C."/>
            <person name="Abreu S."/>
            <person name="Thibessard A."/>
            <person name="Leblond P."/>
            <person name="Chaminade P."/>
            <person name="Virolle M.-J."/>
        </authorList>
    </citation>
    <scope>NUCLEOTIDE SEQUENCE [LARGE SCALE GENOMIC DNA]</scope>
    <source>
        <strain evidence="3 5">DSM 41481</strain>
    </source>
</reference>
<protein>
    <submittedName>
        <fullName evidence="3">Uncharacterized protein</fullName>
    </submittedName>
</protein>
<gene>
    <name evidence="2" type="ORF">AFM16_23355</name>
    <name evidence="3" type="ORF">HCX60_23785</name>
</gene>
<reference evidence="2 4" key="1">
    <citation type="submission" date="2015-07" db="EMBL/GenBank/DDBJ databases">
        <title>Draft Genome Sequence of Streptomyces antibioticus, IMRU 3720 reveals insights in the evolution of actinomycin biosynthetic gene clusters in Streptomyces.</title>
        <authorList>
            <person name="Crnovcic I."/>
            <person name="Ruckert C."/>
            <person name="Kalinowksi J."/>
            <person name="Keller U."/>
        </authorList>
    </citation>
    <scope>NUCLEOTIDE SEQUENCE [LARGE SCALE GENOMIC DNA]</scope>
    <source>
        <strain evidence="2 4">DSM 41481</strain>
    </source>
</reference>
<dbReference type="Proteomes" id="UP000502504">
    <property type="component" value="Chromosome"/>
</dbReference>
<dbReference type="Proteomes" id="UP000190306">
    <property type="component" value="Chromosome"/>
</dbReference>
<dbReference type="EMBL" id="LHQL01000011">
    <property type="protein sequence ID" value="OOQ49207.1"/>
    <property type="molecule type" value="Genomic_DNA"/>
</dbReference>
<dbReference type="EMBL" id="CP050692">
    <property type="protein sequence ID" value="QIT46178.1"/>
    <property type="molecule type" value="Genomic_DNA"/>
</dbReference>
<evidence type="ECO:0000313" key="3">
    <source>
        <dbReference type="EMBL" id="QIT46178.1"/>
    </source>
</evidence>
<evidence type="ECO:0000313" key="4">
    <source>
        <dbReference type="Proteomes" id="UP000190306"/>
    </source>
</evidence>
<evidence type="ECO:0000313" key="2">
    <source>
        <dbReference type="EMBL" id="OOQ49207.1"/>
    </source>
</evidence>
<dbReference type="AlphaFoldDB" id="A0AAE7CMW4"/>
<dbReference type="PROSITE" id="PS51257">
    <property type="entry name" value="PROKAR_LIPOPROTEIN"/>
    <property type="match status" value="1"/>
</dbReference>